<accession>A0ABY4GPB7</accession>
<dbReference type="RefSeq" id="WP_244746521.1">
    <property type="nucleotide sequence ID" value="NZ_CP095071.1"/>
</dbReference>
<feature type="region of interest" description="Disordered" evidence="1">
    <location>
        <begin position="75"/>
        <end position="99"/>
    </location>
</feature>
<proteinExistence type="predicted"/>
<reference evidence="2 3" key="1">
    <citation type="submission" date="2022-04" db="EMBL/GenBank/DDBJ databases">
        <title>Gracilibacillus sp. isolated from saltern.</title>
        <authorList>
            <person name="Won M."/>
            <person name="Lee C.-M."/>
            <person name="Woen H.-Y."/>
            <person name="Kwon S.-W."/>
        </authorList>
    </citation>
    <scope>NUCLEOTIDE SEQUENCE [LARGE SCALE GENOMIC DNA]</scope>
    <source>
        <strain evidence="2 3">SSPM10-3</strain>
    </source>
</reference>
<dbReference type="EMBL" id="CP095071">
    <property type="protein sequence ID" value="UOQ86200.1"/>
    <property type="molecule type" value="Genomic_DNA"/>
</dbReference>
<gene>
    <name evidence="2" type="ORF">MUN87_04695</name>
</gene>
<sequence length="119" mass="13649">MSEEQPNYRELFEQLQANIDADKQQATKDKKRKALTDAGYTEEQADKYLPKVVGDTSQEFKESVEILKEDIPPTKKYVEPSLGNGKQNQPKKKDKAEIGREAVRRLKAKGMTNKFYRGV</sequence>
<feature type="region of interest" description="Disordered" evidence="1">
    <location>
        <begin position="20"/>
        <end position="39"/>
    </location>
</feature>
<dbReference type="Proteomes" id="UP000831537">
    <property type="component" value="Chromosome"/>
</dbReference>
<evidence type="ECO:0008006" key="4">
    <source>
        <dbReference type="Google" id="ProtNLM"/>
    </source>
</evidence>
<keyword evidence="3" id="KW-1185">Reference proteome</keyword>
<organism evidence="2 3">
    <name type="scientific">Gracilibacillus salinarum</name>
    <dbReference type="NCBI Taxonomy" id="2932255"/>
    <lineage>
        <taxon>Bacteria</taxon>
        <taxon>Bacillati</taxon>
        <taxon>Bacillota</taxon>
        <taxon>Bacilli</taxon>
        <taxon>Bacillales</taxon>
        <taxon>Bacillaceae</taxon>
        <taxon>Gracilibacillus</taxon>
    </lineage>
</organism>
<evidence type="ECO:0000313" key="2">
    <source>
        <dbReference type="EMBL" id="UOQ86200.1"/>
    </source>
</evidence>
<evidence type="ECO:0000256" key="1">
    <source>
        <dbReference type="SAM" id="MobiDB-lite"/>
    </source>
</evidence>
<protein>
    <recommendedName>
        <fullName evidence="4">Scaffolding protein</fullName>
    </recommendedName>
</protein>
<evidence type="ECO:0000313" key="3">
    <source>
        <dbReference type="Proteomes" id="UP000831537"/>
    </source>
</evidence>
<name>A0ABY4GPB7_9BACI</name>